<feature type="compositionally biased region" description="Low complexity" evidence="5">
    <location>
        <begin position="176"/>
        <end position="199"/>
    </location>
</feature>
<dbReference type="Gene3D" id="1.20.140.150">
    <property type="match status" value="1"/>
</dbReference>
<proteinExistence type="predicted"/>
<name>Q2MGK8_DROME</name>
<feature type="compositionally biased region" description="Polar residues" evidence="5">
    <location>
        <begin position="539"/>
        <end position="548"/>
    </location>
</feature>
<dbReference type="InterPro" id="IPR051072">
    <property type="entry name" value="CACNG_subunit"/>
</dbReference>
<dbReference type="GO" id="GO:0016020">
    <property type="term" value="C:membrane"/>
    <property type="evidence" value="ECO:0007669"/>
    <property type="project" value="UniProtKB-SubCell"/>
</dbReference>
<dbReference type="BioGRID-ORCS" id="3772393">
    <property type="hits" value="0 hits in 1 CRISPR screen"/>
</dbReference>
<feature type="compositionally biased region" description="Polar residues" evidence="5">
    <location>
        <begin position="928"/>
        <end position="940"/>
    </location>
</feature>
<dbReference type="Pfam" id="PF13903">
    <property type="entry name" value="Claudin_2"/>
    <property type="match status" value="1"/>
</dbReference>
<reference evidence="7 9" key="1">
    <citation type="journal article" date="2000" name="Science">
        <title>The genome sequence of Drosophila melanogaster.</title>
        <authorList>
            <person name="Adams M.D."/>
            <person name="Celniker S.E."/>
            <person name="Holt R.A."/>
            <person name="Evans C.A."/>
            <person name="Gocayne J.D."/>
            <person name="Amanatides P.G."/>
            <person name="Scherer S.E."/>
            <person name="Li P.W."/>
            <person name="Hoskins R.A."/>
            <person name="Galle R.F."/>
            <person name="George R.A."/>
            <person name="Lewis S.E."/>
            <person name="Richards S."/>
            <person name="Ashburner M."/>
            <person name="Henderson S.N."/>
            <person name="Sutton G.G."/>
            <person name="Wortman J.R."/>
            <person name="Yandell M.D."/>
            <person name="Zhang Q."/>
            <person name="Chen L.X."/>
            <person name="Brandon R.C."/>
            <person name="Rogers Y.H."/>
            <person name="Blazej R.G."/>
            <person name="Champe M."/>
            <person name="Pfeiffer B.D."/>
            <person name="Wan K.H."/>
            <person name="Doyle C."/>
            <person name="Baxter E.G."/>
            <person name="Helt G."/>
            <person name="Nelson C.R."/>
            <person name="Gabor G.L."/>
            <person name="Abril J.F."/>
            <person name="Agbayani A."/>
            <person name="An H.J."/>
            <person name="Andrews-Pfannkoch C."/>
            <person name="Baldwin D."/>
            <person name="Ballew R.M."/>
            <person name="Basu A."/>
            <person name="Baxendale J."/>
            <person name="Bayraktaroglu L."/>
            <person name="Beasley E.M."/>
            <person name="Beeson K.Y."/>
            <person name="Benos P.V."/>
            <person name="Berman B.P."/>
            <person name="Bhandari D."/>
            <person name="Bolshakov S."/>
            <person name="Borkova D."/>
            <person name="Botchan M.R."/>
            <person name="Bouck J."/>
            <person name="Brokstein P."/>
            <person name="Brottier P."/>
            <person name="Burtis K.C."/>
            <person name="Busam D.A."/>
            <person name="Butler H."/>
            <person name="Cadieu E."/>
            <person name="Center A."/>
            <person name="Chandra I."/>
            <person name="Cherry J.M."/>
            <person name="Cawley S."/>
            <person name="Dahlke C."/>
            <person name="Davenport L.B."/>
            <person name="Davies P."/>
            <person name="de Pablos B."/>
            <person name="Delcher A."/>
            <person name="Deng Z."/>
            <person name="Mays A.D."/>
            <person name="Dew I."/>
            <person name="Dietz S.M."/>
            <person name="Dodson K."/>
            <person name="Doup L.E."/>
            <person name="Downes M."/>
            <person name="Dugan-Rocha S."/>
            <person name="Dunkov B.C."/>
            <person name="Dunn P."/>
            <person name="Durbin K.J."/>
            <person name="Evangelista C.C."/>
            <person name="Ferraz C."/>
            <person name="Ferriera S."/>
            <person name="Fleischmann W."/>
            <person name="Fosler C."/>
            <person name="Gabrielian A.E."/>
            <person name="Garg N.S."/>
            <person name="Gelbart W.M."/>
            <person name="Glasser K."/>
            <person name="Glodek A."/>
            <person name="Gong F."/>
            <person name="Gorrell J.H."/>
            <person name="Gu Z."/>
            <person name="Guan P."/>
            <person name="Harris M."/>
            <person name="Harris N.L."/>
            <person name="Harvey D."/>
            <person name="Heiman T.J."/>
            <person name="Hernandez J.R."/>
            <person name="Houck J."/>
            <person name="Hostin D."/>
            <person name="Houston K.A."/>
            <person name="Howland T.J."/>
            <person name="Wei M.H."/>
            <person name="Ibegwam C."/>
            <person name="Jalali M."/>
            <person name="Kalush F."/>
            <person name="Karpen G.H."/>
            <person name="Ke Z."/>
            <person name="Kennison J.A."/>
            <person name="Ketchum K.A."/>
            <person name="Kimmel B.E."/>
            <person name="Kodira C.D."/>
            <person name="Kraft C."/>
            <person name="Kravitz S."/>
            <person name="Kulp D."/>
            <person name="Lai Z."/>
            <person name="Lasko P."/>
            <person name="Lei Y."/>
            <person name="Levitsky A.A."/>
            <person name="Li J."/>
            <person name="Li Z."/>
            <person name="Liang Y."/>
            <person name="Lin X."/>
            <person name="Liu X."/>
            <person name="Mattei B."/>
            <person name="McIntosh T.C."/>
            <person name="McLeod M.P."/>
            <person name="McPherson D."/>
            <person name="Merkulov G."/>
            <person name="Milshina N.V."/>
            <person name="Mobarry C."/>
            <person name="Morris J."/>
            <person name="Moshrefi A."/>
            <person name="Mount S.M."/>
            <person name="Moy M."/>
            <person name="Murphy B."/>
            <person name="Murphy L."/>
            <person name="Muzny D.M."/>
            <person name="Nelson D.L."/>
            <person name="Nelson D.R."/>
            <person name="Nelson K.A."/>
            <person name="Nixon K."/>
            <person name="Nusskern D.R."/>
            <person name="Pacleb J.M."/>
            <person name="Palazzolo M."/>
            <person name="Pittman G.S."/>
            <person name="Pan S."/>
            <person name="Pollard J."/>
            <person name="Puri V."/>
            <person name="Reese M.G."/>
            <person name="Reinert K."/>
            <person name="Remington K."/>
            <person name="Saunders R.D."/>
            <person name="Scheeler F."/>
            <person name="Shen H."/>
            <person name="Shue B.C."/>
            <person name="Siden-Kiamos I."/>
            <person name="Simpson M."/>
            <person name="Skupski M.P."/>
            <person name="Smith T."/>
            <person name="Spier E."/>
            <person name="Spradling A.C."/>
            <person name="Stapleton M."/>
            <person name="Strong R."/>
            <person name="Sun E."/>
            <person name="Svirskas R."/>
            <person name="Tector C."/>
            <person name="Turner R."/>
            <person name="Venter E."/>
            <person name="Wang A.H."/>
            <person name="Wang X."/>
            <person name="Wang Z.Y."/>
            <person name="Wassarman D.A."/>
            <person name="Weinstock G.M."/>
            <person name="Weissenbach J."/>
            <person name="Williams S.M."/>
            <person name="WoodageT"/>
            <person name="Worley K.C."/>
            <person name="Wu D."/>
            <person name="Yang S."/>
            <person name="Yao Q.A."/>
            <person name="Ye J."/>
            <person name="Yeh R.F."/>
            <person name="Zaveri J.S."/>
            <person name="Zhan M."/>
            <person name="Zhang G."/>
            <person name="Zhao Q."/>
            <person name="Zheng L."/>
            <person name="Zheng X.H."/>
            <person name="Zhong F.N."/>
            <person name="Zhong W."/>
            <person name="Zhou X."/>
            <person name="Zhu S."/>
            <person name="Zhu X."/>
            <person name="Smith H.O."/>
            <person name="Gibbs R.A."/>
            <person name="Myers E.W."/>
            <person name="Rubin G.M."/>
            <person name="Venter J.C."/>
        </authorList>
    </citation>
    <scope>NUCLEOTIDE SEQUENCE [LARGE SCALE GENOMIC DNA]</scope>
    <source>
        <strain evidence="9">Berkeley</strain>
    </source>
</reference>
<dbReference type="PaxDb" id="7227-FBpp0100069"/>
<dbReference type="RefSeq" id="NP_001400987.1">
    <property type="nucleotide sequence ID" value="NM_001414114.1"/>
</dbReference>
<sequence length="1000" mass="110492">MRDYPSVPNVFRVASTHSINSENPYNNIRPANVICNTTERPPIAIHQLTTSASIEHSHPSQQAQHQQQQLLHHQQQHHHQQHSPYATLPRGQRLAPQQHQQAGVINTISGSIPATGFSSLAGSFSDLQLNNIGNHSSNSRSNHNSISNNRRQQQQQQQQQQQRLVPHLSRHQPAIEVQQTQQHQQTQQQHVQRQQQQERLASGGAGATDPQGGISNMTTVNGGYLWLITPVAASISVAIVIAALAGPQWLFTEEKLPNANYNGTANFKALDDGAYITKYTKSSLWILCTTLPGLDADSYNCVKIDYFSNEGYQPDPHDSTAAIPYTVTKSCPIFLAAGVFLVISFIVFLIPTCSHQNNLYYFSAGILFIVSGLVMLIGLIAYISILKAEIGSKLRPRSTLQPALIKVSYGQSFFLFVFGFIVTEFVGVLNIFLFINLQEVSYYSRLPCFSVANIHAKLKEGQHPLSDSYKRYKQPGITTASQEGLSSAGQGQQGHQSHHPTHQPHPTAQPPHGILRSGNSRLHQVYDAGRGHPGMTGQIGHSGQTQTLPGACRKHPNAGSNLNLYLHNDLERRFYFEKPAVSKCNLHSRSFAKSLNELCTDTSVSSTHVPAPLLPSAADPLPAPALFADLPQEFPLTRSVSTATEIYPASSSAPAPPSAQMKRKQQRNMATNTNTKISNNPPSSNSQMADQSRLCGLKRGLRKTKDELFQEFCRRAGMRSKPKNIYYISGGDEAEEEEQEDQAKREEVPDDPHRDDDDDADGDDHGFRQFNRMEEEHLYVVGDHAQLVVPRRTSMCVDSMGQPLRRLNSNLSLHTDLSFPGTGGYPGMRMSLPQPADLGQSRTLPRCFLRQSSDSLASQGYPLGSSQQRFSQLMLNQQQNRFVSSTLTLPQVVAPKSQVQWPTAIPSSPSNYSNGYQQHPQPIYPAPTSGSGAPGTTASVSGPPKFQRGYAFDDQQRRSSFVSDAFDLDEIERERRRSHASLFGMGQVRDPYDLINGTAV</sequence>
<reference evidence="7 9" key="7">
    <citation type="journal article" date="2007" name="Science">
        <title>The Release 5.1 annotation of Drosophila melanogaster heterochromatin.</title>
        <authorList>
            <person name="Smith C.D."/>
            <person name="Shu S."/>
            <person name="Mungall C.J."/>
            <person name="Karpen G.H."/>
        </authorList>
    </citation>
    <scope>NUCLEOTIDE SEQUENCE [LARGE SCALE GENOMIC DNA]</scope>
    <source>
        <strain evidence="9">Berkeley</strain>
    </source>
</reference>
<dbReference type="FlyBase" id="FBgn0288700">
    <property type="gene designation" value="stg1"/>
</dbReference>
<feature type="region of interest" description="Disordered" evidence="5">
    <location>
        <begin position="910"/>
        <end position="942"/>
    </location>
</feature>
<feature type="region of interest" description="Disordered" evidence="5">
    <location>
        <begin position="480"/>
        <end position="548"/>
    </location>
</feature>
<reference evidence="7 9" key="9">
    <citation type="journal article" date="2015" name="G3 (Bethesda)">
        <title>Gene Model Annotations for Drosophila melanogaster: Impact of High-Throughput Data.</title>
        <authorList>
            <consortium name="FlyBase Consortium"/>
            <person name="Matthews B.B."/>
            <person name="Dos Santos G."/>
            <person name="Crosby M.A."/>
            <person name="Emmert D.B."/>
            <person name="St Pierre S.E."/>
            <person name="Gramates L.S."/>
            <person name="Zhou P."/>
            <person name="Schroeder A.J."/>
            <person name="Falls K."/>
            <person name="Strelets V."/>
            <person name="Russo S.M."/>
            <person name="Gelbart W.M."/>
            <person name="null"/>
        </authorList>
    </citation>
    <scope>NUCLEOTIDE SEQUENCE [LARGE SCALE GENOMIC DNA]</scope>
    <source>
        <strain evidence="9">Berkeley</strain>
    </source>
</reference>
<keyword evidence="2 6" id="KW-0812">Transmembrane</keyword>
<feature type="transmembrane region" description="Helical" evidence="6">
    <location>
        <begin position="333"/>
        <end position="353"/>
    </location>
</feature>
<organism evidence="7 9">
    <name type="scientific">Drosophila melanogaster</name>
    <name type="common">Fruit fly</name>
    <dbReference type="NCBI Taxonomy" id="7227"/>
    <lineage>
        <taxon>Eukaryota</taxon>
        <taxon>Metazoa</taxon>
        <taxon>Ecdysozoa</taxon>
        <taxon>Arthropoda</taxon>
        <taxon>Hexapoda</taxon>
        <taxon>Insecta</taxon>
        <taxon>Pterygota</taxon>
        <taxon>Neoptera</taxon>
        <taxon>Endopterygota</taxon>
        <taxon>Diptera</taxon>
        <taxon>Brachycera</taxon>
        <taxon>Muscomorpha</taxon>
        <taxon>Ephydroidea</taxon>
        <taxon>Drosophilidae</taxon>
        <taxon>Drosophila</taxon>
        <taxon>Sophophora</taxon>
    </lineage>
</organism>
<feature type="compositionally biased region" description="Polar residues" evidence="5">
    <location>
        <begin position="667"/>
        <end position="690"/>
    </location>
</feature>
<reference evidence="7 9" key="6">
    <citation type="journal article" date="2005" name="PLoS Comput. Biol.">
        <title>Combined evidence annotation of transposable elements in genome sequences.</title>
        <authorList>
            <person name="Quesneville H."/>
            <person name="Bergman C.M."/>
            <person name="Andrieu O."/>
            <person name="Autard D."/>
            <person name="Nouaud D."/>
            <person name="Ashburner M."/>
            <person name="Anxolabehere D."/>
        </authorList>
    </citation>
    <scope>NUCLEOTIDE SEQUENCE [LARGE SCALE GENOMIC DNA]</scope>
    <source>
        <strain evidence="9">Berkeley</strain>
    </source>
</reference>
<dbReference type="DNASU" id="3772393"/>
<dbReference type="HOGENOM" id="CLU_479197_0_0_1"/>
<dbReference type="InterPro" id="IPR004031">
    <property type="entry name" value="PMP22/EMP/MP20/Claudin"/>
</dbReference>
<dbReference type="CTD" id="318064"/>
<feature type="compositionally biased region" description="Basic and acidic residues" evidence="5">
    <location>
        <begin position="741"/>
        <end position="755"/>
    </location>
</feature>
<evidence type="ECO:0000256" key="5">
    <source>
        <dbReference type="SAM" id="MobiDB-lite"/>
    </source>
</evidence>
<keyword evidence="4 6" id="KW-0472">Membrane</keyword>
<feature type="region of interest" description="Disordered" evidence="5">
    <location>
        <begin position="732"/>
        <end position="767"/>
    </location>
</feature>
<evidence type="ECO:0000256" key="3">
    <source>
        <dbReference type="ARBA" id="ARBA00022989"/>
    </source>
</evidence>
<reference evidence="7 9" key="11">
    <citation type="journal article" date="2015" name="Genome Res.">
        <title>The Release 6 reference sequence of the Drosophila melanogaster genome.</title>
        <authorList>
            <person name="Hoskins R.A."/>
            <person name="Carlson J.W."/>
            <person name="Wan K.H."/>
            <person name="Park S."/>
            <person name="Mendez I."/>
            <person name="Galle S.E."/>
            <person name="Booth B.W."/>
            <person name="Pfeiffer B.D."/>
            <person name="George R.A."/>
            <person name="Svirskas R."/>
            <person name="Krzywinski M."/>
            <person name="Schein J."/>
            <person name="Accardo M.C."/>
            <person name="Damia E."/>
            <person name="Messina G."/>
            <person name="Mendez-Lago M."/>
            <person name="de Pablos B."/>
            <person name="Demakova O.V."/>
            <person name="Andreyeva E.N."/>
            <person name="Boldyreva L.V."/>
            <person name="Marra M."/>
            <person name="Carvalho A.B."/>
            <person name="Dimitri P."/>
            <person name="Villasante A."/>
            <person name="Zhimulev I.F."/>
            <person name="Rubin G.M."/>
            <person name="Karpen G.H."/>
            <person name="Celniker S.E."/>
        </authorList>
    </citation>
    <scope>NUCLEOTIDE SEQUENCE [LARGE SCALE GENOMIC DNA]</scope>
    <source>
        <strain evidence="9">Berkeley</strain>
    </source>
</reference>
<evidence type="ECO:0000256" key="6">
    <source>
        <dbReference type="SAM" id="Phobius"/>
    </source>
</evidence>
<evidence type="ECO:0000256" key="1">
    <source>
        <dbReference type="ARBA" id="ARBA00004141"/>
    </source>
</evidence>
<dbReference type="Proteomes" id="UP000000803">
    <property type="component" value="Chromosome X"/>
</dbReference>
<comment type="subcellular location">
    <subcellularLocation>
        <location evidence="1">Membrane</location>
        <topology evidence="1">Multi-pass membrane protein</topology>
    </subcellularLocation>
</comment>
<dbReference type="AlphaFoldDB" id="Q2MGK8"/>
<evidence type="ECO:0000256" key="2">
    <source>
        <dbReference type="ARBA" id="ARBA00022692"/>
    </source>
</evidence>
<feature type="transmembrane region" description="Helical" evidence="6">
    <location>
        <begin position="413"/>
        <end position="435"/>
    </location>
</feature>
<feature type="transmembrane region" description="Helical" evidence="6">
    <location>
        <begin position="224"/>
        <end position="245"/>
    </location>
</feature>
<feature type="region of interest" description="Disordered" evidence="5">
    <location>
        <begin position="131"/>
        <end position="214"/>
    </location>
</feature>
<dbReference type="FunFam" id="1.20.140.150:FF:000057">
    <property type="entry name" value="GH12419p1"/>
    <property type="match status" value="1"/>
</dbReference>
<reference evidence="7 9" key="8">
    <citation type="journal article" date="2007" name="Science">
        <title>Sequence finishing and mapping of Drosophila melanogaster heterochromatin.</title>
        <authorList>
            <person name="Hoskins R.A."/>
            <person name="Carlson J.W."/>
            <person name="Kennedy C."/>
            <person name="Acevedo D."/>
            <person name="Evans-Holm M."/>
            <person name="Frise E."/>
            <person name="Wan K.H."/>
            <person name="Park S."/>
            <person name="Mendez-Lago M."/>
            <person name="Rossi F."/>
            <person name="Villasante A."/>
            <person name="Dimitri P."/>
            <person name="Karpen G.H."/>
            <person name="Celniker S.E."/>
        </authorList>
    </citation>
    <scope>NUCLEOTIDE SEQUENCE [LARGE SCALE GENOMIC DNA]</scope>
    <source>
        <strain evidence="9">Berkeley</strain>
    </source>
</reference>
<feature type="compositionally biased region" description="Low complexity" evidence="5">
    <location>
        <begin position="504"/>
        <end position="513"/>
    </location>
</feature>
<dbReference type="PANTHER" id="PTHR12107:SF0">
    <property type="entry name" value="STARGAZIN (MAMMALIAN CALCIUM CHANNEL) HOMOLOG"/>
    <property type="match status" value="1"/>
</dbReference>
<dbReference type="GlyGen" id="Q2MGK8">
    <property type="glycosylation" value="1 site"/>
</dbReference>
<evidence type="ECO:0000313" key="9">
    <source>
        <dbReference type="Proteomes" id="UP000000803"/>
    </source>
</evidence>
<protein>
    <submittedName>
        <fullName evidence="7">Stargazin-like protein</fullName>
    </submittedName>
</protein>
<dbReference type="EMBL" id="AE014298">
    <property type="protein sequence ID" value="AAZ52506.2"/>
    <property type="molecule type" value="Genomic_DNA"/>
</dbReference>
<dbReference type="VEuPathDB" id="VectorBase:FBgn0288700"/>
<keyword evidence="9" id="KW-1185">Reference proteome</keyword>
<reference evidence="7 9" key="10">
    <citation type="journal article" date="2015" name="G3 (Bethesda)">
        <title>Gene Model Annotations for Drosophila melanogaster: The Rule-Benders.</title>
        <authorList>
            <consortium name="FlyBase Consortium"/>
            <person name="Crosby M.A."/>
            <person name="Gramates L.S."/>
            <person name="Dos Santos G."/>
            <person name="Matthews B.B."/>
            <person name="St Pierre S.E."/>
            <person name="Zhou P."/>
            <person name="Schroeder A.J."/>
            <person name="Falls K."/>
            <person name="Emmert D.B."/>
            <person name="Russo S.M."/>
            <person name="Gelbart W.M."/>
            <person name="null"/>
        </authorList>
    </citation>
    <scope>NUCLEOTIDE SEQUENCE [LARGE SCALE GENOMIC DNA]</scope>
    <source>
        <strain evidence="9">Berkeley</strain>
    </source>
</reference>
<reference evidence="7 9" key="4">
    <citation type="journal article" date="2002" name="Genome Biol.">
        <title>The transposable elements of the Drosophila melanogaster euchromatin: a genomics perspective.</title>
        <authorList>
            <person name="Kaminker J.S."/>
            <person name="Bergman C.M."/>
            <person name="Kronmiller B."/>
            <person name="Carlson J."/>
            <person name="Svirskas R."/>
            <person name="Patel S."/>
            <person name="Frise E."/>
            <person name="Wheeler D.A."/>
            <person name="Lewis S.E."/>
            <person name="Rubin G.M."/>
            <person name="Ashburner M."/>
            <person name="Celniker S.E."/>
        </authorList>
    </citation>
    <scope>NUCLEOTIDE SEQUENCE [LARGE SCALE GENOMIC DNA]</scope>
    <source>
        <strain evidence="9">Berkeley</strain>
    </source>
</reference>
<dbReference type="AGR" id="FB:FBgn0288700"/>
<dbReference type="GeneID" id="318064"/>
<feature type="region of interest" description="Disordered" evidence="5">
    <location>
        <begin position="647"/>
        <end position="691"/>
    </location>
</feature>
<feature type="compositionally biased region" description="Low complexity" evidence="5">
    <location>
        <begin position="131"/>
        <end position="163"/>
    </location>
</feature>
<reference evidence="7 9" key="3">
    <citation type="journal article" date="2002" name="Genome Biol.">
        <title>Annotation of the Drosophila melanogaster euchromatic genome: a systematic review.</title>
        <authorList>
            <person name="Misra S."/>
            <person name="Crosby M.A."/>
            <person name="Mungall C.J."/>
            <person name="Matthews B.B."/>
            <person name="Campbell K.S."/>
            <person name="Hradecky P."/>
            <person name="Huang Y."/>
            <person name="Kaminker J.S."/>
            <person name="Millburn G.H."/>
            <person name="Prochnik S.E."/>
            <person name="Smith C.D."/>
            <person name="Tupy J.L."/>
            <person name="Whitfied E.J."/>
            <person name="Bayraktaroglu L."/>
            <person name="Berman B.P."/>
            <person name="Bettencourt B.R."/>
            <person name="Celniker S.E."/>
            <person name="de Grey A.D."/>
            <person name="Drysdale R.A."/>
            <person name="Harris N.L."/>
            <person name="Richter J."/>
            <person name="Russo S."/>
            <person name="Schroeder A.J."/>
            <person name="Shu S.Q."/>
            <person name="Stapleton M."/>
            <person name="Yamada C."/>
            <person name="Ashburner M."/>
            <person name="Gelbart W.M."/>
            <person name="Rubin G.M."/>
            <person name="Lewis S.E."/>
        </authorList>
    </citation>
    <scope>GENOME REANNOTATION</scope>
    <source>
        <strain evidence="9">Berkeley</strain>
    </source>
</reference>
<evidence type="ECO:0000313" key="7">
    <source>
        <dbReference type="EMBL" id="AAZ52506.2"/>
    </source>
</evidence>
<gene>
    <name evidence="7 8" type="primary">stg1</name>
    <name evidence="7" type="synonym">CG10985</name>
    <name evidence="7" type="synonym">CG11568</name>
    <name evidence="7" type="synonym">CG11569</name>
    <name evidence="7" type="synonym">CG32514</name>
    <name evidence="7" type="synonym">CG32514-ORFA</name>
    <name evidence="7" type="synonym">CG33670</name>
    <name evidence="7" type="synonym">Dmel\CG46498</name>
    <name evidence="7" type="synonym">Dro STG1</name>
    <name evidence="7" type="synonym">STG1</name>
    <name evidence="7" type="synonym">Stg1</name>
    <name evidence="7" type="ORF">CG11566</name>
    <name evidence="7 8" type="ORF">CG46498</name>
    <name evidence="7" type="ORF">Dmel_CG46498</name>
</gene>
<dbReference type="KEGG" id="dme:Dmel_CG46498"/>
<feature type="region of interest" description="Disordered" evidence="5">
    <location>
        <begin position="53"/>
        <end position="86"/>
    </location>
</feature>
<evidence type="ECO:0000313" key="8">
    <source>
        <dbReference type="FlyBase" id="FBgn0288700"/>
    </source>
</evidence>
<keyword evidence="3 6" id="KW-1133">Transmembrane helix</keyword>
<feature type="transmembrane region" description="Helical" evidence="6">
    <location>
        <begin position="359"/>
        <end position="385"/>
    </location>
</feature>
<dbReference type="PANTHER" id="PTHR12107">
    <property type="entry name" value="VOLTAGE-DEPENDENT CALCIUM CHANNEL GAMMA SUBUNIT"/>
    <property type="match status" value="1"/>
</dbReference>
<reference evidence="7 9" key="5">
    <citation type="journal article" date="2002" name="Genome Biol.">
        <title>Heterochromatic sequences in a Drosophila whole-genome shotgun assembly.</title>
        <authorList>
            <person name="Hoskins R.A."/>
            <person name="Smith C.D."/>
            <person name="Carlson J.W."/>
            <person name="Carvalho A.B."/>
            <person name="Halpern A."/>
            <person name="Kaminker J.S."/>
            <person name="Kennedy C."/>
            <person name="Mungall C.J."/>
            <person name="Sullivan B.A."/>
            <person name="Sutton G.G."/>
            <person name="Yasuhara J.C."/>
            <person name="Wakimoto B.T."/>
            <person name="Myers E.W."/>
            <person name="Celniker S.E."/>
            <person name="Rubin G.M."/>
            <person name="Karpen G.H."/>
        </authorList>
    </citation>
    <scope>NUCLEOTIDE SEQUENCE [LARGE SCALE GENOMIC DNA]</scope>
    <source>
        <strain evidence="9">Berkeley</strain>
    </source>
</reference>
<feature type="compositionally biased region" description="Polar residues" evidence="5">
    <location>
        <begin position="910"/>
        <end position="920"/>
    </location>
</feature>
<evidence type="ECO:0000256" key="4">
    <source>
        <dbReference type="ARBA" id="ARBA00023136"/>
    </source>
</evidence>
<feature type="compositionally biased region" description="Low complexity" evidence="5">
    <location>
        <begin position="59"/>
        <end position="73"/>
    </location>
</feature>
<accession>Q2MGK8</accession>
<reference evidence="7 9" key="2">
    <citation type="journal article" date="2002" name="Genome Biol.">
        <title>Finishing a whole-genome shotgun: release 3 of the Drosophila melanogaster euchromatic genome sequence.</title>
        <authorList>
            <person name="Celniker S.E."/>
            <person name="Wheeler D.A."/>
            <person name="Kronmiller B."/>
            <person name="Carlson J.W."/>
            <person name="Halpern A."/>
            <person name="Patel S."/>
            <person name="Adams M."/>
            <person name="Champe M."/>
            <person name="Dugan S.P."/>
            <person name="Frise E."/>
            <person name="Hodgson A."/>
            <person name="George R.A."/>
            <person name="Hoskins R.A."/>
            <person name="Laverty T."/>
            <person name="Muzny D.M."/>
            <person name="Nelson C.R."/>
            <person name="Pacleb J.M."/>
            <person name="Park S."/>
            <person name="Pfeiffer B.D."/>
            <person name="Richards S."/>
            <person name="Sodergren E.J."/>
            <person name="Svirskas R."/>
            <person name="Tabor P.E."/>
            <person name="Wan K."/>
            <person name="Stapleton M."/>
            <person name="Sutton G.G."/>
            <person name="Venter C."/>
            <person name="Weinstock G."/>
            <person name="Scherer S.E."/>
            <person name="Myers E.W."/>
            <person name="Gibbs R.A."/>
            <person name="Rubin G.M."/>
        </authorList>
    </citation>
    <scope>NUCLEOTIDE SEQUENCE [LARGE SCALE GENOMIC DNA]</scope>
    <source>
        <strain evidence="9">Berkeley</strain>
    </source>
</reference>
<dbReference type="STRING" id="7227.FBpp0100069"/>